<keyword evidence="2 11" id="KW-0808">Transferase</keyword>
<sequence>MAHLTFMLMILFLVFCTVSYAVELGTITPSQSISDGTTLVSGQGRFELGFFSPGSSKNRYLGIWYKNIPVPTVVWVANRCNPINGSSGLLTLNNTGNLVLLDKNKSVVWSTSLLKQAKKPKVELLDSGNIVVREEDDTNSENYLWQSFDYPSDTLLPGMKLGWDLRTGLKRFVSSWKNWDDPCSGDFTWGIEIDKKPHEFPESVMRKGSVEFFRSGPWNGLTYSGAASLRPNPLFNYSVTSNDDEVFYTYNLLNKSVNSRIVMNGTTSTWDRSIWIESDQSWKSYFSIPADRCDSYGLCGAYGNCIISSSPICQCLKGFKPKSQEQWSSMDWSQGCQRNNPLNCPKDGFIKFSGLKLPDTTNSWVNKYMNLKECRAKCLSNCSCMAYSNTDIRGQGSGCAIWFDHLMDIRQIPGGGGQDLYIRMPDSELGKDGGKVKKAVVIVAAVIGSVSVMLLLGYCIYRRRYIEDRTETITQNGGQEEEDLELPLFSLSTINTATGYFSVNNKLGEGGFGPVYRGKLEDGQEIAVKRLSMSSGQGVNEFKNEVKLIAKLQHRNLVKLLGCCIQGEENLLVYEYMPNRSLDSFIYDQKQGKILDWLRRFQIISGIARGLVYLHQDSRLRIIHRDLKASNVLLDNEMNPKISDFGLARIFGRDQIEERTSRVIGTYGYMAPEYISDGLFSIKSDVFSFGILVLEIVSGKKNRGFPQENHGLTLTKHAWTLVKEGRSLEFLDKCLISSYDNLDEMLRCIHIGLLCVQQSPMDRPSMPSVVLMLGSQSELPEPKPPGYFMDMDTTKADYSSTKPDSSSTNNMSMSLIEPR</sequence>
<dbReference type="InterPro" id="IPR008271">
    <property type="entry name" value="Ser/Thr_kinase_AS"/>
</dbReference>
<feature type="domain" description="Protein kinase" evidence="15">
    <location>
        <begin position="501"/>
        <end position="779"/>
    </location>
</feature>
<evidence type="ECO:0000259" key="15">
    <source>
        <dbReference type="PROSITE" id="PS50011"/>
    </source>
</evidence>
<feature type="compositionally biased region" description="Polar residues" evidence="12">
    <location>
        <begin position="796"/>
        <end position="813"/>
    </location>
</feature>
<dbReference type="InterPro" id="IPR001480">
    <property type="entry name" value="Bulb-type_lectin_dom"/>
</dbReference>
<dbReference type="SMART" id="SM00473">
    <property type="entry name" value="PAN_AP"/>
    <property type="match status" value="1"/>
</dbReference>
<dbReference type="FunFam" id="2.90.10.10:FF:000001">
    <property type="entry name" value="G-type lectin S-receptor-like serine/threonine-protein kinase"/>
    <property type="match status" value="1"/>
</dbReference>
<dbReference type="GO" id="GO:0004674">
    <property type="term" value="F:protein serine/threonine kinase activity"/>
    <property type="evidence" value="ECO:0007669"/>
    <property type="project" value="UniProtKB-KW"/>
</dbReference>
<feature type="transmembrane region" description="Helical" evidence="13">
    <location>
        <begin position="439"/>
        <end position="461"/>
    </location>
</feature>
<dbReference type="SUPFAM" id="SSF56112">
    <property type="entry name" value="Protein kinase-like (PK-like)"/>
    <property type="match status" value="1"/>
</dbReference>
<dbReference type="InterPro" id="IPR000719">
    <property type="entry name" value="Prot_kinase_dom"/>
</dbReference>
<evidence type="ECO:0000259" key="16">
    <source>
        <dbReference type="PROSITE" id="PS50927"/>
    </source>
</evidence>
<dbReference type="Proteomes" id="UP000237000">
    <property type="component" value="Unassembled WGS sequence"/>
</dbReference>
<evidence type="ECO:0000256" key="1">
    <source>
        <dbReference type="ARBA" id="ARBA00022527"/>
    </source>
</evidence>
<dbReference type="Gene3D" id="3.50.4.10">
    <property type="entry name" value="Hepatocyte Growth Factor"/>
    <property type="match status" value="1"/>
</dbReference>
<dbReference type="EMBL" id="JXTC01000216">
    <property type="protein sequence ID" value="PON81462.1"/>
    <property type="molecule type" value="Genomic_DNA"/>
</dbReference>
<dbReference type="SMART" id="SM00220">
    <property type="entry name" value="S_TKc"/>
    <property type="match status" value="1"/>
</dbReference>
<dbReference type="SUPFAM" id="SSF51110">
    <property type="entry name" value="alpha-D-mannose-specific plant lectins"/>
    <property type="match status" value="1"/>
</dbReference>
<dbReference type="AlphaFoldDB" id="A0A2P5E7E9"/>
<evidence type="ECO:0000256" key="13">
    <source>
        <dbReference type="SAM" id="Phobius"/>
    </source>
</evidence>
<dbReference type="PROSITE" id="PS50011">
    <property type="entry name" value="PROTEIN_KINASE_DOM"/>
    <property type="match status" value="1"/>
</dbReference>
<dbReference type="InterPro" id="IPR001245">
    <property type="entry name" value="Ser-Thr/Tyr_kinase_cat_dom"/>
</dbReference>
<name>A0A2P5E7E9_TREOI</name>
<feature type="domain" description="Apple" evidence="17">
    <location>
        <begin position="344"/>
        <end position="425"/>
    </location>
</feature>
<comment type="similarity">
    <text evidence="11">Belongs to the protein kinase superfamily. Ser/Thr protein kinase family.</text>
</comment>
<dbReference type="CDD" id="cd01098">
    <property type="entry name" value="PAN_AP_plant"/>
    <property type="match status" value="1"/>
</dbReference>
<dbReference type="PROSITE" id="PS00108">
    <property type="entry name" value="PROTEIN_KINASE_ST"/>
    <property type="match status" value="1"/>
</dbReference>
<gene>
    <name evidence="18" type="ORF">TorRG33x02_227310</name>
</gene>
<evidence type="ECO:0000256" key="11">
    <source>
        <dbReference type="PIRNR" id="PIRNR000641"/>
    </source>
</evidence>
<dbReference type="PROSITE" id="PS50927">
    <property type="entry name" value="BULB_LECTIN"/>
    <property type="match status" value="1"/>
</dbReference>
<dbReference type="FunFam" id="3.30.200.20:FF:000195">
    <property type="entry name" value="G-type lectin S-receptor-like serine/threonine-protein kinase"/>
    <property type="match status" value="1"/>
</dbReference>
<dbReference type="PANTHER" id="PTHR32444:SF234">
    <property type="entry name" value="RECEPTOR-LIKE SERINE_THREONINE-PROTEIN KINASE"/>
    <property type="match status" value="1"/>
</dbReference>
<evidence type="ECO:0000256" key="12">
    <source>
        <dbReference type="SAM" id="MobiDB-lite"/>
    </source>
</evidence>
<dbReference type="FunFam" id="1.10.510.10:FF:000060">
    <property type="entry name" value="G-type lectin S-receptor-like serine/threonine-protein kinase"/>
    <property type="match status" value="1"/>
</dbReference>
<evidence type="ECO:0000313" key="19">
    <source>
        <dbReference type="Proteomes" id="UP000237000"/>
    </source>
</evidence>
<evidence type="ECO:0000256" key="5">
    <source>
        <dbReference type="ARBA" id="ARBA00022777"/>
    </source>
</evidence>
<keyword evidence="6 11" id="KW-0067">ATP-binding</keyword>
<evidence type="ECO:0000256" key="6">
    <source>
        <dbReference type="ARBA" id="ARBA00022840"/>
    </source>
</evidence>
<organism evidence="18 19">
    <name type="scientific">Trema orientale</name>
    <name type="common">Charcoal tree</name>
    <name type="synonym">Celtis orientalis</name>
    <dbReference type="NCBI Taxonomy" id="63057"/>
    <lineage>
        <taxon>Eukaryota</taxon>
        <taxon>Viridiplantae</taxon>
        <taxon>Streptophyta</taxon>
        <taxon>Embryophyta</taxon>
        <taxon>Tracheophyta</taxon>
        <taxon>Spermatophyta</taxon>
        <taxon>Magnoliopsida</taxon>
        <taxon>eudicotyledons</taxon>
        <taxon>Gunneridae</taxon>
        <taxon>Pentapetalae</taxon>
        <taxon>rosids</taxon>
        <taxon>fabids</taxon>
        <taxon>Rosales</taxon>
        <taxon>Cannabaceae</taxon>
        <taxon>Trema</taxon>
    </lineage>
</organism>
<evidence type="ECO:0000256" key="10">
    <source>
        <dbReference type="ARBA" id="ARBA00048679"/>
    </source>
</evidence>
<comment type="catalytic activity">
    <reaction evidence="10 11">
        <text>L-seryl-[protein] + ATP = O-phospho-L-seryl-[protein] + ADP + H(+)</text>
        <dbReference type="Rhea" id="RHEA:17989"/>
        <dbReference type="Rhea" id="RHEA-COMP:9863"/>
        <dbReference type="Rhea" id="RHEA-COMP:11604"/>
        <dbReference type="ChEBI" id="CHEBI:15378"/>
        <dbReference type="ChEBI" id="CHEBI:29999"/>
        <dbReference type="ChEBI" id="CHEBI:30616"/>
        <dbReference type="ChEBI" id="CHEBI:83421"/>
        <dbReference type="ChEBI" id="CHEBI:456216"/>
        <dbReference type="EC" id="2.7.11.1"/>
    </reaction>
</comment>
<evidence type="ECO:0000256" key="2">
    <source>
        <dbReference type="ARBA" id="ARBA00022679"/>
    </source>
</evidence>
<dbReference type="PIRSF" id="PIRSF000641">
    <property type="entry name" value="SRK"/>
    <property type="match status" value="1"/>
</dbReference>
<comment type="caution">
    <text evidence="18">The sequence shown here is derived from an EMBL/GenBank/DDBJ whole genome shotgun (WGS) entry which is preliminary data.</text>
</comment>
<evidence type="ECO:0000256" key="8">
    <source>
        <dbReference type="ARBA" id="ARBA00023180"/>
    </source>
</evidence>
<keyword evidence="13" id="KW-0472">Membrane</keyword>
<dbReference type="Pfam" id="PF01453">
    <property type="entry name" value="B_lectin"/>
    <property type="match status" value="1"/>
</dbReference>
<keyword evidence="3 14" id="KW-0732">Signal</keyword>
<dbReference type="GO" id="GO:0048544">
    <property type="term" value="P:recognition of pollen"/>
    <property type="evidence" value="ECO:0007669"/>
    <property type="project" value="InterPro"/>
</dbReference>
<accession>A0A2P5E7E9</accession>
<comment type="catalytic activity">
    <reaction evidence="9 11">
        <text>L-threonyl-[protein] + ATP = O-phospho-L-threonyl-[protein] + ADP + H(+)</text>
        <dbReference type="Rhea" id="RHEA:46608"/>
        <dbReference type="Rhea" id="RHEA-COMP:11060"/>
        <dbReference type="Rhea" id="RHEA-COMP:11605"/>
        <dbReference type="ChEBI" id="CHEBI:15378"/>
        <dbReference type="ChEBI" id="CHEBI:30013"/>
        <dbReference type="ChEBI" id="CHEBI:30616"/>
        <dbReference type="ChEBI" id="CHEBI:61977"/>
        <dbReference type="ChEBI" id="CHEBI:456216"/>
        <dbReference type="EC" id="2.7.11.1"/>
    </reaction>
</comment>
<evidence type="ECO:0000313" key="18">
    <source>
        <dbReference type="EMBL" id="PON81462.1"/>
    </source>
</evidence>
<dbReference type="PROSITE" id="PS50948">
    <property type="entry name" value="PAN"/>
    <property type="match status" value="1"/>
</dbReference>
<evidence type="ECO:0000259" key="17">
    <source>
        <dbReference type="PROSITE" id="PS50948"/>
    </source>
</evidence>
<reference evidence="19" key="1">
    <citation type="submission" date="2016-06" db="EMBL/GenBank/DDBJ databases">
        <title>Parallel loss of symbiosis genes in relatives of nitrogen-fixing non-legume Parasponia.</title>
        <authorList>
            <person name="Van Velzen R."/>
            <person name="Holmer R."/>
            <person name="Bu F."/>
            <person name="Rutten L."/>
            <person name="Van Zeijl A."/>
            <person name="Liu W."/>
            <person name="Santuari L."/>
            <person name="Cao Q."/>
            <person name="Sharma T."/>
            <person name="Shen D."/>
            <person name="Roswanjaya Y."/>
            <person name="Wardhani T."/>
            <person name="Kalhor M.S."/>
            <person name="Jansen J."/>
            <person name="Van den Hoogen J."/>
            <person name="Gungor B."/>
            <person name="Hartog M."/>
            <person name="Hontelez J."/>
            <person name="Verver J."/>
            <person name="Yang W.-C."/>
            <person name="Schijlen E."/>
            <person name="Repin R."/>
            <person name="Schilthuizen M."/>
            <person name="Schranz E."/>
            <person name="Heidstra R."/>
            <person name="Miyata K."/>
            <person name="Fedorova E."/>
            <person name="Kohlen W."/>
            <person name="Bisseling T."/>
            <person name="Smit S."/>
            <person name="Geurts R."/>
        </authorList>
    </citation>
    <scope>NUCLEOTIDE SEQUENCE [LARGE SCALE GENOMIC DNA]</scope>
    <source>
        <strain evidence="19">cv. RG33-2</strain>
    </source>
</reference>
<dbReference type="InterPro" id="IPR011009">
    <property type="entry name" value="Kinase-like_dom_sf"/>
</dbReference>
<keyword evidence="19" id="KW-1185">Reference proteome</keyword>
<feature type="chain" id="PRO_5015168442" description="Receptor-like serine/threonine-protein kinase" evidence="14">
    <location>
        <begin position="22"/>
        <end position="819"/>
    </location>
</feature>
<keyword evidence="7" id="KW-1015">Disulfide bond</keyword>
<dbReference type="PANTHER" id="PTHR32444">
    <property type="entry name" value="BULB-TYPE LECTIN DOMAIN-CONTAINING PROTEIN"/>
    <property type="match status" value="1"/>
</dbReference>
<keyword evidence="13" id="KW-1133">Transmembrane helix</keyword>
<dbReference type="InterPro" id="IPR036426">
    <property type="entry name" value="Bulb-type_lectin_dom_sf"/>
</dbReference>
<evidence type="ECO:0000256" key="7">
    <source>
        <dbReference type="ARBA" id="ARBA00023157"/>
    </source>
</evidence>
<dbReference type="InParanoid" id="A0A2P5E7E9"/>
<feature type="signal peptide" evidence="14">
    <location>
        <begin position="1"/>
        <end position="21"/>
    </location>
</feature>
<dbReference type="SMART" id="SM00108">
    <property type="entry name" value="B_lectin"/>
    <property type="match status" value="1"/>
</dbReference>
<dbReference type="Gene3D" id="2.90.10.10">
    <property type="entry name" value="Bulb-type lectin domain"/>
    <property type="match status" value="1"/>
</dbReference>
<evidence type="ECO:0000256" key="4">
    <source>
        <dbReference type="ARBA" id="ARBA00022741"/>
    </source>
</evidence>
<dbReference type="InterPro" id="IPR000858">
    <property type="entry name" value="S_locus_glycoprot_dom"/>
</dbReference>
<dbReference type="EC" id="2.7.11.1" evidence="11"/>
<dbReference type="Gene3D" id="1.10.510.10">
    <property type="entry name" value="Transferase(Phosphotransferase) domain 1"/>
    <property type="match status" value="1"/>
</dbReference>
<feature type="domain" description="Bulb-type lectin" evidence="16">
    <location>
        <begin position="24"/>
        <end position="145"/>
    </location>
</feature>
<protein>
    <recommendedName>
        <fullName evidence="11">Receptor-like serine/threonine-protein kinase</fullName>
        <ecNumber evidence="11">2.7.11.1</ecNumber>
    </recommendedName>
</protein>
<dbReference type="InterPro" id="IPR003609">
    <property type="entry name" value="Pan_app"/>
</dbReference>
<evidence type="ECO:0000256" key="9">
    <source>
        <dbReference type="ARBA" id="ARBA00047899"/>
    </source>
</evidence>
<dbReference type="GO" id="GO:0005524">
    <property type="term" value="F:ATP binding"/>
    <property type="evidence" value="ECO:0007669"/>
    <property type="project" value="UniProtKB-KW"/>
</dbReference>
<keyword evidence="8" id="KW-0325">Glycoprotein</keyword>
<keyword evidence="4 11" id="KW-0547">Nucleotide-binding</keyword>
<keyword evidence="13" id="KW-0812">Transmembrane</keyword>
<dbReference type="Gene3D" id="3.30.200.20">
    <property type="entry name" value="Phosphorylase Kinase, domain 1"/>
    <property type="match status" value="1"/>
</dbReference>
<keyword evidence="18" id="KW-0675">Receptor</keyword>
<evidence type="ECO:0000256" key="3">
    <source>
        <dbReference type="ARBA" id="ARBA00022729"/>
    </source>
</evidence>
<dbReference type="CDD" id="cd14066">
    <property type="entry name" value="STKc_IRAK"/>
    <property type="match status" value="1"/>
</dbReference>
<dbReference type="CDD" id="cd00028">
    <property type="entry name" value="B_lectin"/>
    <property type="match status" value="1"/>
</dbReference>
<dbReference type="OrthoDB" id="1141920at2759"/>
<keyword evidence="1 11" id="KW-0723">Serine/threonine-protein kinase</keyword>
<feature type="region of interest" description="Disordered" evidence="12">
    <location>
        <begin position="781"/>
        <end position="819"/>
    </location>
</feature>
<dbReference type="Pfam" id="PF00954">
    <property type="entry name" value="S_locus_glycop"/>
    <property type="match status" value="1"/>
</dbReference>
<proteinExistence type="inferred from homology"/>
<dbReference type="Pfam" id="PF07714">
    <property type="entry name" value="PK_Tyr_Ser-Thr"/>
    <property type="match status" value="1"/>
</dbReference>
<dbReference type="GO" id="GO:0106310">
    <property type="term" value="F:protein serine kinase activity"/>
    <property type="evidence" value="ECO:0007669"/>
    <property type="project" value="RHEA"/>
</dbReference>
<evidence type="ECO:0000256" key="14">
    <source>
        <dbReference type="SAM" id="SignalP"/>
    </source>
</evidence>
<keyword evidence="5 11" id="KW-0418">Kinase</keyword>
<dbReference type="InterPro" id="IPR024171">
    <property type="entry name" value="SRK-like_kinase"/>
</dbReference>
<dbReference type="Pfam" id="PF08276">
    <property type="entry name" value="PAN_2"/>
    <property type="match status" value="1"/>
</dbReference>